<dbReference type="EMBL" id="FYEK01000018">
    <property type="protein sequence ID" value="SNB61790.1"/>
    <property type="molecule type" value="Genomic_DNA"/>
</dbReference>
<dbReference type="Gene3D" id="2.60.120.560">
    <property type="entry name" value="Exo-inulinase, domain 1"/>
    <property type="match status" value="1"/>
</dbReference>
<gene>
    <name evidence="2" type="ORF">SAMN02746019_00004260</name>
</gene>
<protein>
    <submittedName>
        <fullName evidence="2">Uncharacterized protein</fullName>
    </submittedName>
</protein>
<organism evidence="2 3">
    <name type="scientific">Thermoflexus hugenholtzii JAD2</name>
    <dbReference type="NCBI Taxonomy" id="877466"/>
    <lineage>
        <taxon>Bacteria</taxon>
        <taxon>Bacillati</taxon>
        <taxon>Chloroflexota</taxon>
        <taxon>Thermoflexia</taxon>
        <taxon>Thermoflexales</taxon>
        <taxon>Thermoflexaceae</taxon>
        <taxon>Thermoflexus</taxon>
    </lineage>
</organism>
<evidence type="ECO:0000313" key="3">
    <source>
        <dbReference type="Proteomes" id="UP000197025"/>
    </source>
</evidence>
<keyword evidence="1" id="KW-1133">Transmembrane helix</keyword>
<dbReference type="OrthoDB" id="1016457at2"/>
<accession>A0A212QQS7</accession>
<evidence type="ECO:0000313" key="2">
    <source>
        <dbReference type="EMBL" id="SNB61790.1"/>
    </source>
</evidence>
<keyword evidence="1" id="KW-0472">Membrane</keyword>
<dbReference type="AlphaFoldDB" id="A0A212QQS7"/>
<dbReference type="InParanoid" id="A0A212QQS7"/>
<evidence type="ECO:0000256" key="1">
    <source>
        <dbReference type="SAM" id="Phobius"/>
    </source>
</evidence>
<keyword evidence="1" id="KW-0812">Transmembrane</keyword>
<feature type="transmembrane region" description="Helical" evidence="1">
    <location>
        <begin position="12"/>
        <end position="32"/>
    </location>
</feature>
<keyword evidence="3" id="KW-1185">Reference proteome</keyword>
<proteinExistence type="predicted"/>
<sequence>MARSPFPKRRWLLPLLQGSLLLMLGIGLWALLTQPPHLRRTGPAQSVQEPTLHPADATKVFPLTRLAATKTAIPFWLYPSPTPVWRPTPGPSPTPAYSFRVFGTPLGEGFLHLTDLPIAMLAGGWPENEWITVSPESRRQTIVFAGSEMERDPLTTTRLPSPQGQLHLVVTVYDPSQPESVYGGTLVEAVTYPTPRAVGPVFIVDVENSILILQPITTPNPYTDPGHPVEDRFYFDLATRRFLDCLPRDDFNRPDGPLGPHWSGLTSPTHLALEHGTLTARQGGWAFWNPHGTADPLPANQEACLTLARLDPSASVHLLLKSQSPHWTGAGTLALHLNLQTRQLRVESFHPQTGWVEHAAWPLSPQPGDRLRARAWADGSLEVFHNDQRLGRVPTTPFFIGRGGWIGLELANAAIDDFGGGWGHHPLLRDASHWPCEEPDQPLLFCQTDDFEGEEGTFVGPAWTERAGDWGRQNGALLPLTPGGEHLLTFNGWRLQDGRVEARLRLEGSTGTLGLGIRLGGYGEAGRPTRGYLAEVSPEGAVQLWRVSDWTLLGQTALPGFTPGAWLTLEVEAVGTTMTVTVGGQPVLQAQDDTFAEGEVGIWSYEPPAPTAHAVDAFSFFPRQVAVEFPLTP</sequence>
<dbReference type="Proteomes" id="UP000197025">
    <property type="component" value="Unassembled WGS sequence"/>
</dbReference>
<dbReference type="RefSeq" id="WP_088570613.1">
    <property type="nucleotide sequence ID" value="NZ_FYEK01000018.1"/>
</dbReference>
<name>A0A212QQS7_9CHLR</name>
<reference evidence="3" key="1">
    <citation type="submission" date="2017-06" db="EMBL/GenBank/DDBJ databases">
        <authorList>
            <person name="Varghese N."/>
            <person name="Submissions S."/>
        </authorList>
    </citation>
    <scope>NUCLEOTIDE SEQUENCE [LARGE SCALE GENOMIC DNA]</scope>
    <source>
        <strain evidence="3">JAD2</strain>
    </source>
</reference>